<dbReference type="AlphaFoldDB" id="A0A0K2YC94"/>
<dbReference type="GeneID" id="76197132"/>
<dbReference type="EMBL" id="CDMK01000002">
    <property type="protein sequence ID" value="CRI34600.1"/>
    <property type="molecule type" value="Genomic_DNA"/>
</dbReference>
<keyword evidence="2" id="KW-1185">Reference proteome</keyword>
<dbReference type="RefSeq" id="WP_015106821.1">
    <property type="nucleotide sequence ID" value="NZ_AP026684.1"/>
</dbReference>
<reference evidence="2" key="1">
    <citation type="submission" date="2014-12" db="EMBL/GenBank/DDBJ databases">
        <authorList>
            <person name="Smet A."/>
        </authorList>
    </citation>
    <scope>NUCLEOTIDE SEQUENCE [LARGE SCALE GENOMIC DNA]</scope>
</reference>
<organism evidence="1 2">
    <name type="scientific">Helicobacter heilmannii</name>
    <dbReference type="NCBI Taxonomy" id="35817"/>
    <lineage>
        <taxon>Bacteria</taxon>
        <taxon>Pseudomonadati</taxon>
        <taxon>Campylobacterota</taxon>
        <taxon>Epsilonproteobacteria</taxon>
        <taxon>Campylobacterales</taxon>
        <taxon>Helicobacteraceae</taxon>
        <taxon>Helicobacter</taxon>
    </lineage>
</organism>
<name>A0A0K2YC94_HELHE</name>
<dbReference type="Proteomes" id="UP000046090">
    <property type="component" value="Unassembled WGS sequence"/>
</dbReference>
<protein>
    <submittedName>
        <fullName evidence="1">Uncharacterized protein</fullName>
    </submittedName>
</protein>
<sequence>MDLEACKRACANFGFYTRLVAVALPLEFAPLRPEHESEYLQLGGGAGGFSAPWEVFYGKDREDIIFKALSEIYQKLERIERYLHEQDRVYVNLEGVGMIGLLGHGILGVADGGFTEGGLYYMRTKLPKIPYKRLGFVARAFAPTLLSVERMHASDIKDWDSHIAQSELESLNERKAAHGIEL</sequence>
<accession>A0A0K2YC94</accession>
<evidence type="ECO:0000313" key="1">
    <source>
        <dbReference type="EMBL" id="CRI34600.1"/>
    </source>
</evidence>
<gene>
    <name evidence="1" type="ORF">HHE01_04010</name>
</gene>
<proteinExistence type="predicted"/>
<evidence type="ECO:0000313" key="2">
    <source>
        <dbReference type="Proteomes" id="UP000046090"/>
    </source>
</evidence>